<evidence type="ECO:0000256" key="23">
    <source>
        <dbReference type="RuleBase" id="RU003426"/>
    </source>
</evidence>
<dbReference type="GO" id="GO:0003924">
    <property type="term" value="F:GTPase activity"/>
    <property type="evidence" value="ECO:0007669"/>
    <property type="project" value="InterPro"/>
</dbReference>
<dbReference type="PROSITE" id="PS00410">
    <property type="entry name" value="G_DYNAMIN_1"/>
    <property type="match status" value="1"/>
</dbReference>
<keyword evidence="13" id="KW-0520">NAD</keyword>
<comment type="similarity">
    <text evidence="4 23">Belongs to the malic enzymes family.</text>
</comment>
<evidence type="ECO:0000256" key="16">
    <source>
        <dbReference type="ARBA" id="ARBA00023175"/>
    </source>
</evidence>
<dbReference type="GO" id="GO:0008017">
    <property type="term" value="F:microtubule binding"/>
    <property type="evidence" value="ECO:0007669"/>
    <property type="project" value="TreeGrafter"/>
</dbReference>
<dbReference type="Gene3D" id="3.40.50.720">
    <property type="entry name" value="NAD(P)-binding Rossmann-like Domain"/>
    <property type="match status" value="1"/>
</dbReference>
<evidence type="ECO:0000256" key="21">
    <source>
        <dbReference type="ARBA" id="ARBA00060413"/>
    </source>
</evidence>
<dbReference type="Pfam" id="PF01031">
    <property type="entry name" value="Dynamin_M"/>
    <property type="match status" value="1"/>
</dbReference>
<evidence type="ECO:0000256" key="20">
    <source>
        <dbReference type="ARBA" id="ARBA00053901"/>
    </source>
</evidence>
<evidence type="ECO:0000256" key="5">
    <source>
        <dbReference type="ARBA" id="ARBA00022490"/>
    </source>
</evidence>
<evidence type="ECO:0000256" key="15">
    <source>
        <dbReference type="ARBA" id="ARBA00023134"/>
    </source>
</evidence>
<keyword evidence="15" id="KW-0342">GTP-binding</keyword>
<keyword evidence="12 23" id="KW-0560">Oxidoreductase</keyword>
<dbReference type="SUPFAM" id="SSF51735">
    <property type="entry name" value="NAD(P)-binding Rossmann-fold domains"/>
    <property type="match status" value="1"/>
</dbReference>
<evidence type="ECO:0000256" key="22">
    <source>
        <dbReference type="ARBA" id="ARBA00065858"/>
    </source>
</evidence>
<evidence type="ECO:0000256" key="8">
    <source>
        <dbReference type="ARBA" id="ARBA00022723"/>
    </source>
</evidence>
<reference evidence="27" key="1">
    <citation type="journal article" date="2023" name="Mol. Ecol. Resour.">
        <title>Chromosome-level genome assembly of a triploid poplar Populus alba 'Berolinensis'.</title>
        <authorList>
            <person name="Chen S."/>
            <person name="Yu Y."/>
            <person name="Wang X."/>
            <person name="Wang S."/>
            <person name="Zhang T."/>
            <person name="Zhou Y."/>
            <person name="He R."/>
            <person name="Meng N."/>
            <person name="Wang Y."/>
            <person name="Liu W."/>
            <person name="Liu Z."/>
            <person name="Liu J."/>
            <person name="Guo Q."/>
            <person name="Huang H."/>
            <person name="Sederoff R.R."/>
            <person name="Wang G."/>
            <person name="Qu G."/>
            <person name="Chen S."/>
        </authorList>
    </citation>
    <scope>NUCLEOTIDE SEQUENCE</scope>
    <source>
        <strain evidence="27">SC-2020</strain>
    </source>
</reference>
<dbReference type="InterPro" id="IPR020850">
    <property type="entry name" value="GED_dom"/>
</dbReference>
<dbReference type="GO" id="GO:0006108">
    <property type="term" value="P:malate metabolic process"/>
    <property type="evidence" value="ECO:0007669"/>
    <property type="project" value="UniProtKB-ARBA"/>
</dbReference>
<dbReference type="Gene3D" id="1.20.120.1240">
    <property type="entry name" value="Dynamin, middle domain"/>
    <property type="match status" value="1"/>
</dbReference>
<dbReference type="PROSITE" id="PS00331">
    <property type="entry name" value="MALIC_ENZYMES"/>
    <property type="match status" value="1"/>
</dbReference>
<comment type="subcellular location">
    <subcellularLocation>
        <location evidence="21">Cytoplasm</location>
        <location evidence="21">Cytoskeleton</location>
        <location evidence="21">Phragmoplast</location>
    </subcellularLocation>
    <subcellularLocation>
        <location evidence="3">Mitochondrion</location>
    </subcellularLocation>
</comment>
<comment type="function">
    <text evidence="20">Involved in the regulation of sugars and amino acids metabolisms during the night period.</text>
</comment>
<evidence type="ECO:0000256" key="11">
    <source>
        <dbReference type="ARBA" id="ARBA00022946"/>
    </source>
</evidence>
<evidence type="ECO:0000256" key="13">
    <source>
        <dbReference type="ARBA" id="ARBA00023027"/>
    </source>
</evidence>
<dbReference type="Gene3D" id="3.40.50.300">
    <property type="entry name" value="P-loop containing nucleotide triphosphate hydrolases"/>
    <property type="match status" value="2"/>
</dbReference>
<evidence type="ECO:0000256" key="9">
    <source>
        <dbReference type="ARBA" id="ARBA00022741"/>
    </source>
</evidence>
<dbReference type="Proteomes" id="UP001164929">
    <property type="component" value="Chromosome 2"/>
</dbReference>
<dbReference type="InterPro" id="IPR046346">
    <property type="entry name" value="Aminoacid_DH-like_N_sf"/>
</dbReference>
<dbReference type="InterPro" id="IPR030381">
    <property type="entry name" value="G_DYNAMIN_dom"/>
</dbReference>
<evidence type="ECO:0000256" key="19">
    <source>
        <dbReference type="ARBA" id="ARBA00052599"/>
    </source>
</evidence>
<dbReference type="InterPro" id="IPR001401">
    <property type="entry name" value="Dynamin_GTPase"/>
</dbReference>
<organism evidence="27 28">
    <name type="scientific">Populus alba x Populus x berolinensis</name>
    <dbReference type="NCBI Taxonomy" id="444605"/>
    <lineage>
        <taxon>Eukaryota</taxon>
        <taxon>Viridiplantae</taxon>
        <taxon>Streptophyta</taxon>
        <taxon>Embryophyta</taxon>
        <taxon>Tracheophyta</taxon>
        <taxon>Spermatophyta</taxon>
        <taxon>Magnoliopsida</taxon>
        <taxon>eudicotyledons</taxon>
        <taxon>Gunneridae</taxon>
        <taxon>Pentapetalae</taxon>
        <taxon>rosids</taxon>
        <taxon>fabids</taxon>
        <taxon>Malpighiales</taxon>
        <taxon>Salicaceae</taxon>
        <taxon>Saliceae</taxon>
        <taxon>Populus</taxon>
    </lineage>
</organism>
<evidence type="ECO:0000256" key="4">
    <source>
        <dbReference type="ARBA" id="ARBA00008785"/>
    </source>
</evidence>
<evidence type="ECO:0000256" key="2">
    <source>
        <dbReference type="ARBA" id="ARBA00001946"/>
    </source>
</evidence>
<sequence length="1728" mass="193669">MSYFSNQIRASSSLIKRLKQRMTNPAALMQATRSFTTLEGHRPTIVHKRSLDILHDPWFNKGTAFSMTERDRLDIRGLLPPNVMSSEQQIQRFMVDLKRLEVQARDGPSDPNALAKWRILNRLHDRNETMYFKVLIANIEEYAPIVYTPTVGLACQNYSGLFRRPRGMYFSAEDRGEMMSMVYNWPAEQVDMIVVTDGSRILGLGDLGVQGIGIAIGKLDLYVAAAGINPQRVLPVMIDVGTNNEKLLKDPLYLGLQEHRLDGDEYIAVIDEFMEAVFTRWPHVIVQFEDFQSKWAFKLLQRYRNAYRMFNDDVQGTAGVAIAGLLGAVRAQGRPMIDFPKQKIVVAGAGSAGIGVLNAARKTMARMLGNNESAFESAGRQFWVVDAKGLITEERENIDLEALPFARKVKEASRQGLREGASLAEVVREVKPDVLLGLSAVGGLFSKEVLEALKGSTSTRPAIFAMSNPTKNAECTPEEAFSIVGDNIIFASGSPFKDVDLGNGHIGHCNQGNNMYLFPGIGLGTLLSGSRIISDGMLQAAAECLAAYMTEEEVLKGIIYPSTSRIRDITKEVAAAVVKEAIEEDLVEGYREMDARELRKLSQEEIEEYVKNNMWSPDYPTLMTTMESLIGLVNRIQKACTVLGDYGGDDNAFSSLWEALPSVAVVGGQSSGKSSVLESIVGRDFLPRGSGIVTRRPLVLQLHKTEDGSQEYAEFLHLPKQRFTDFSVVRKEIQDETDRVTGKTKQISPVPIHLSIYSPNVVNLTLIDLPGLTKVAVDGQPESIVRDIEAMVHSYVAKPNCLILAISPANQDIATSDAIKLCREVDPTGERTFGVLTKLDLMDKGTDALDVLEGRSYRLQHPWVGIVNRSQADINKNIDMIVARRKEREYFATSPDYGHLANKMGSEYLAKLLSKNLESVIRARIPSITSMINNSIDELESELDHLGRPIAVDAGAQLYTILELCRAFDRIFKEHLDGGRPGGDRIYGVFDNQLPAALRKLPFDRHLSLQNVKRVVSEADGYQPHLIAPEQGYRRLIDSALNYFRGPAEASADAVHFVLKELVRKSIAETQELRRFPSLQAELAGAANQALERFREGSKKTALRLVDMESSYLTVDFFRRLPQEVENGGNPASSTVDRYSEMHFRRIGSNVSSYVGMVSETLKSSIPKAVVHCQVREAKHSLLNHFYTQIGKKEGKQLSQLLDEDPALMERRQQCAKRLELYKAARDERTKMSGAFCLSQLLQIPSTKILLKTSKFSKGLYVKAGATKYPNLCFYRNVQTVTYAIVDGSYVPTTTQTHQPDKTKENESTKPESVGAFQKLPMVMPSVDILYSSLRKAKRVPPTKGIANIAKRERNRGAKQLDALMKLIALRKKVVGVGKECASLCAKSLTKREAGERLNEGLEKLEEVFKCEGKVVDDLLNIAKTLRAMPVVDLETPTLCLVGAPNVGKSSLVRVLSTGKPEVCNYPFTTRGILMGHIALNFQHFQFGWRCRIEARFYDYLPWLASRLPHISSIACLQDLGRSIFLSMLVCFCTCWGFGTVYHRGITPKYTPKLWPPISIHAEIRTDTKGELISCSLINPKIGLDSKASFCMREGENKYTKLILKKYINILLIGYRNIKFFININLNNIKFFFFIFYSTRSNSNIKSTKFLLININFFFFFIVLNVMHQMNHDVISLKVGFPAWRDPDLISYKSKFGPQSNFQLFSNTFFFFFFLIIVNPFISMNYAF</sequence>
<dbReference type="Gene3D" id="3.40.50.10380">
    <property type="entry name" value="Malic enzyme, N-terminal domain"/>
    <property type="match status" value="1"/>
</dbReference>
<dbReference type="Pfam" id="PF03949">
    <property type="entry name" value="Malic_M"/>
    <property type="match status" value="1"/>
</dbReference>
<dbReference type="GO" id="GO:0004471">
    <property type="term" value="F:malate dehydrogenase (decarboxylating) (NAD+) activity"/>
    <property type="evidence" value="ECO:0007669"/>
    <property type="project" value="UniProtKB-EC"/>
</dbReference>
<dbReference type="SMART" id="SM00053">
    <property type="entry name" value="DYNc"/>
    <property type="match status" value="1"/>
</dbReference>
<dbReference type="InterPro" id="IPR012302">
    <property type="entry name" value="Malic_NAD-bd"/>
</dbReference>
<evidence type="ECO:0000256" key="12">
    <source>
        <dbReference type="ARBA" id="ARBA00023002"/>
    </source>
</evidence>
<evidence type="ECO:0000313" key="28">
    <source>
        <dbReference type="Proteomes" id="UP001164929"/>
    </source>
</evidence>
<dbReference type="Pfam" id="PF02212">
    <property type="entry name" value="GED"/>
    <property type="match status" value="1"/>
</dbReference>
<evidence type="ECO:0000256" key="3">
    <source>
        <dbReference type="ARBA" id="ARBA00004173"/>
    </source>
</evidence>
<dbReference type="FunFam" id="3.40.50.300:FF:000228">
    <property type="entry name" value="dynamin-related protein 1E"/>
    <property type="match status" value="1"/>
</dbReference>
<dbReference type="PANTHER" id="PTHR11566">
    <property type="entry name" value="DYNAMIN"/>
    <property type="match status" value="1"/>
</dbReference>
<dbReference type="SUPFAM" id="SSF52540">
    <property type="entry name" value="P-loop containing nucleoside triphosphate hydrolases"/>
    <property type="match status" value="2"/>
</dbReference>
<dbReference type="GO" id="GO:0016020">
    <property type="term" value="C:membrane"/>
    <property type="evidence" value="ECO:0007669"/>
    <property type="project" value="TreeGrafter"/>
</dbReference>
<comment type="caution">
    <text evidence="27">The sequence shown here is derived from an EMBL/GenBank/DDBJ whole genome shotgun (WGS) entry which is preliminary data.</text>
</comment>
<feature type="transmembrane region" description="Helical" evidence="24">
    <location>
        <begin position="1702"/>
        <end position="1722"/>
    </location>
</feature>
<keyword evidence="18" id="KW-0131">Cell cycle</keyword>
<dbReference type="GO" id="GO:0005739">
    <property type="term" value="C:mitochondrion"/>
    <property type="evidence" value="ECO:0007669"/>
    <property type="project" value="UniProtKB-SubCell"/>
</dbReference>
<dbReference type="SUPFAM" id="SSF53223">
    <property type="entry name" value="Aminoacid dehydrogenase-like, N-terminal domain"/>
    <property type="match status" value="1"/>
</dbReference>
<dbReference type="Pfam" id="PF00390">
    <property type="entry name" value="malic"/>
    <property type="match status" value="1"/>
</dbReference>
<dbReference type="InterPro" id="IPR019762">
    <property type="entry name" value="Dynamin_GTPase_CS"/>
</dbReference>
<evidence type="ECO:0000256" key="18">
    <source>
        <dbReference type="ARBA" id="ARBA00023306"/>
    </source>
</evidence>
<dbReference type="Pfam" id="PF00350">
    <property type="entry name" value="Dynamin_N"/>
    <property type="match status" value="1"/>
</dbReference>
<dbReference type="InterPro" id="IPR012301">
    <property type="entry name" value="Malic_N_dom"/>
</dbReference>
<keyword evidence="7" id="KW-0493">Microtubule</keyword>
<dbReference type="FunFam" id="1.20.120.1240:FF:000009">
    <property type="entry name" value="Dynamin-related protein 1C"/>
    <property type="match status" value="1"/>
</dbReference>
<keyword evidence="8 23" id="KW-0479">Metal-binding</keyword>
<keyword evidence="6" id="KW-0132">Cell division</keyword>
<comment type="subunit">
    <text evidence="22">Forms homodimer and may homooligomerize and heterooligomerize to form the phragmoplastin complex. Binds to PHIP1.</text>
</comment>
<comment type="cofactor">
    <cofactor evidence="1">
        <name>Mn(2+)</name>
        <dbReference type="ChEBI" id="CHEBI:29035"/>
    </cofactor>
</comment>
<dbReference type="InterPro" id="IPR001891">
    <property type="entry name" value="Malic_OxRdtase"/>
</dbReference>
<evidence type="ECO:0000256" key="14">
    <source>
        <dbReference type="ARBA" id="ARBA00023128"/>
    </source>
</evidence>
<evidence type="ECO:0000256" key="17">
    <source>
        <dbReference type="ARBA" id="ARBA00023212"/>
    </source>
</evidence>
<dbReference type="SMART" id="SM00302">
    <property type="entry name" value="GED"/>
    <property type="match status" value="1"/>
</dbReference>
<keyword evidence="10" id="KW-0378">Hydrolase</keyword>
<keyword evidence="16" id="KW-0505">Motor protein</keyword>
<dbReference type="InterPro" id="IPR006073">
    <property type="entry name" value="GTP-bd"/>
</dbReference>
<keyword evidence="24" id="KW-1133">Transmembrane helix</keyword>
<evidence type="ECO:0000256" key="10">
    <source>
        <dbReference type="ARBA" id="ARBA00022801"/>
    </source>
</evidence>
<dbReference type="PROSITE" id="PS51718">
    <property type="entry name" value="G_DYNAMIN_2"/>
    <property type="match status" value="1"/>
</dbReference>
<dbReference type="GO" id="GO:0051301">
    <property type="term" value="P:cell division"/>
    <property type="evidence" value="ECO:0007669"/>
    <property type="project" value="UniProtKB-KW"/>
</dbReference>
<name>A0AAD6WCJ9_9ROSI</name>
<dbReference type="InterPro" id="IPR022812">
    <property type="entry name" value="Dynamin"/>
</dbReference>
<dbReference type="CDD" id="cd08771">
    <property type="entry name" value="DLP_1"/>
    <property type="match status" value="1"/>
</dbReference>
<keyword evidence="11" id="KW-0809">Transit peptide</keyword>
<dbReference type="GO" id="GO:0005874">
    <property type="term" value="C:microtubule"/>
    <property type="evidence" value="ECO:0007669"/>
    <property type="project" value="UniProtKB-KW"/>
</dbReference>
<keyword evidence="24" id="KW-0812">Transmembrane</keyword>
<dbReference type="InterPro" id="IPR041623">
    <property type="entry name" value="NOG1_N"/>
</dbReference>
<evidence type="ECO:0000256" key="1">
    <source>
        <dbReference type="ARBA" id="ARBA00001936"/>
    </source>
</evidence>
<dbReference type="Pfam" id="PF01926">
    <property type="entry name" value="MMR_HSR1"/>
    <property type="match status" value="1"/>
</dbReference>
<protein>
    <recommendedName>
        <fullName evidence="23">Malic enzyme</fullName>
    </recommendedName>
</protein>
<dbReference type="PRINTS" id="PR00072">
    <property type="entry name" value="MALOXRDTASE"/>
</dbReference>
<dbReference type="SMART" id="SM01274">
    <property type="entry name" value="malic"/>
    <property type="match status" value="1"/>
</dbReference>
<keyword evidence="14" id="KW-0496">Mitochondrion</keyword>
<evidence type="ECO:0000313" key="27">
    <source>
        <dbReference type="EMBL" id="KAJ7007342.1"/>
    </source>
</evidence>
<comment type="catalytic activity">
    <reaction evidence="19">
        <text>(S)-malate + NAD(+) = pyruvate + CO2 + NADH</text>
        <dbReference type="Rhea" id="RHEA:12653"/>
        <dbReference type="ChEBI" id="CHEBI:15361"/>
        <dbReference type="ChEBI" id="CHEBI:15589"/>
        <dbReference type="ChEBI" id="CHEBI:16526"/>
        <dbReference type="ChEBI" id="CHEBI:57540"/>
        <dbReference type="ChEBI" id="CHEBI:57945"/>
        <dbReference type="EC" id="1.1.1.39"/>
    </reaction>
</comment>
<dbReference type="GO" id="GO:0005525">
    <property type="term" value="F:GTP binding"/>
    <property type="evidence" value="ECO:0007669"/>
    <property type="project" value="UniProtKB-KW"/>
</dbReference>
<dbReference type="InterPro" id="IPR037062">
    <property type="entry name" value="Malic_N_dom_sf"/>
</dbReference>
<dbReference type="PROSITE" id="PS51388">
    <property type="entry name" value="GED"/>
    <property type="match status" value="1"/>
</dbReference>
<dbReference type="InterPro" id="IPR027417">
    <property type="entry name" value="P-loop_NTPase"/>
</dbReference>
<accession>A0AAD6WCJ9</accession>
<evidence type="ECO:0000259" key="26">
    <source>
        <dbReference type="PROSITE" id="PS51718"/>
    </source>
</evidence>
<feature type="transmembrane region" description="Helical" evidence="24">
    <location>
        <begin position="1650"/>
        <end position="1668"/>
    </location>
</feature>
<dbReference type="Pfam" id="PF17835">
    <property type="entry name" value="NOG1_N"/>
    <property type="match status" value="1"/>
</dbReference>
<keyword evidence="24" id="KW-0472">Membrane</keyword>
<feature type="domain" description="Dynamin-type G" evidence="26">
    <location>
        <begin position="657"/>
        <end position="926"/>
    </location>
</feature>
<dbReference type="SMART" id="SM00919">
    <property type="entry name" value="Malic_M"/>
    <property type="match status" value="1"/>
</dbReference>
<feature type="domain" description="GED" evidence="25">
    <location>
        <begin position="1144"/>
        <end position="1237"/>
    </location>
</feature>
<keyword evidence="17" id="KW-0206">Cytoskeleton</keyword>
<dbReference type="CDD" id="cd05312">
    <property type="entry name" value="NAD_bind_1_malic_enz"/>
    <property type="match status" value="1"/>
</dbReference>
<dbReference type="PANTHER" id="PTHR11566:SF151">
    <property type="entry name" value="PHRAGMOPLASTIN DRP1E"/>
    <property type="match status" value="1"/>
</dbReference>
<evidence type="ECO:0000256" key="24">
    <source>
        <dbReference type="SAM" id="Phobius"/>
    </source>
</evidence>
<dbReference type="EMBL" id="JAQIZT010000002">
    <property type="protein sequence ID" value="KAJ7007342.1"/>
    <property type="molecule type" value="Genomic_DNA"/>
</dbReference>
<dbReference type="FunFam" id="3.40.50.720:FF:000237">
    <property type="entry name" value="Malic enzyme"/>
    <property type="match status" value="1"/>
</dbReference>
<dbReference type="GO" id="GO:0042803">
    <property type="term" value="F:protein homodimerization activity"/>
    <property type="evidence" value="ECO:0007669"/>
    <property type="project" value="UniProtKB-ARBA"/>
</dbReference>
<dbReference type="GO" id="GO:0051287">
    <property type="term" value="F:NAD binding"/>
    <property type="evidence" value="ECO:0007669"/>
    <property type="project" value="InterPro"/>
</dbReference>
<dbReference type="InterPro" id="IPR036291">
    <property type="entry name" value="NAD(P)-bd_dom_sf"/>
</dbReference>
<keyword evidence="5" id="KW-0963">Cytoplasm</keyword>
<keyword evidence="28" id="KW-1185">Reference proteome</keyword>
<dbReference type="InterPro" id="IPR000375">
    <property type="entry name" value="Dynamin_stalk"/>
</dbReference>
<feature type="transmembrane region" description="Helical" evidence="24">
    <location>
        <begin position="1620"/>
        <end position="1638"/>
    </location>
</feature>
<dbReference type="FunFam" id="3.40.50.10380:FF:000005">
    <property type="entry name" value="Malic enzyme"/>
    <property type="match status" value="1"/>
</dbReference>
<evidence type="ECO:0000256" key="6">
    <source>
        <dbReference type="ARBA" id="ARBA00022618"/>
    </source>
</evidence>
<dbReference type="GO" id="GO:0046872">
    <property type="term" value="F:metal ion binding"/>
    <property type="evidence" value="ECO:0007669"/>
    <property type="project" value="UniProtKB-KW"/>
</dbReference>
<keyword evidence="9" id="KW-0547">Nucleotide-binding</keyword>
<evidence type="ECO:0000256" key="7">
    <source>
        <dbReference type="ARBA" id="ARBA00022701"/>
    </source>
</evidence>
<dbReference type="NCBIfam" id="NF010052">
    <property type="entry name" value="PRK13529.1"/>
    <property type="match status" value="1"/>
</dbReference>
<comment type="cofactor">
    <cofactor evidence="2">
        <name>Mg(2+)</name>
        <dbReference type="ChEBI" id="CHEBI:18420"/>
    </cofactor>
</comment>
<dbReference type="InterPro" id="IPR003130">
    <property type="entry name" value="GED"/>
</dbReference>
<dbReference type="InterPro" id="IPR045063">
    <property type="entry name" value="Dynamin_N"/>
</dbReference>
<dbReference type="GO" id="GO:0009524">
    <property type="term" value="C:phragmoplast"/>
    <property type="evidence" value="ECO:0007669"/>
    <property type="project" value="UniProtKB-SubCell"/>
</dbReference>
<proteinExistence type="inferred from homology"/>
<evidence type="ECO:0000259" key="25">
    <source>
        <dbReference type="PROSITE" id="PS51388"/>
    </source>
</evidence>
<dbReference type="InterPro" id="IPR015884">
    <property type="entry name" value="Malic_enzyme_CS"/>
</dbReference>
<gene>
    <name evidence="27" type="ORF">NC653_006400</name>
</gene>